<reference evidence="6" key="1">
    <citation type="journal article" date="2018" name="Nat. Microbiol.">
        <title>Leveraging single-cell genomics to expand the fungal tree of life.</title>
        <authorList>
            <person name="Ahrendt S.R."/>
            <person name="Quandt C.A."/>
            <person name="Ciobanu D."/>
            <person name="Clum A."/>
            <person name="Salamov A."/>
            <person name="Andreopoulos B."/>
            <person name="Cheng J.F."/>
            <person name="Woyke T."/>
            <person name="Pelin A."/>
            <person name="Henrissat B."/>
            <person name="Reynolds N.K."/>
            <person name="Benny G.L."/>
            <person name="Smith M.E."/>
            <person name="James T.Y."/>
            <person name="Grigoriev I.V."/>
        </authorList>
    </citation>
    <scope>NUCLEOTIDE SEQUENCE [LARGE SCALE GENOMIC DNA]</scope>
</reference>
<keyword evidence="6" id="KW-1185">Reference proteome</keyword>
<dbReference type="GO" id="GO:0048280">
    <property type="term" value="P:vesicle fusion with Golgi apparatus"/>
    <property type="evidence" value="ECO:0007669"/>
    <property type="project" value="InterPro"/>
</dbReference>
<name>A0A4P9WG83_9FUNG</name>
<dbReference type="PANTHER" id="PTHR10013">
    <property type="entry name" value="GENERAL VESICULAR TRANSPORT FACTOR P115"/>
    <property type="match status" value="1"/>
</dbReference>
<evidence type="ECO:0000256" key="2">
    <source>
        <dbReference type="ARBA" id="ARBA00023034"/>
    </source>
</evidence>
<comment type="subcellular location">
    <subcellularLocation>
        <location evidence="1">Golgi apparatus</location>
    </subcellularLocation>
</comment>
<evidence type="ECO:0000259" key="4">
    <source>
        <dbReference type="Pfam" id="PF04869"/>
    </source>
</evidence>
<organism evidence="5 6">
    <name type="scientific">Blyttiomyces helicus</name>
    <dbReference type="NCBI Taxonomy" id="388810"/>
    <lineage>
        <taxon>Eukaryota</taxon>
        <taxon>Fungi</taxon>
        <taxon>Fungi incertae sedis</taxon>
        <taxon>Chytridiomycota</taxon>
        <taxon>Chytridiomycota incertae sedis</taxon>
        <taxon>Chytridiomycetes</taxon>
        <taxon>Chytridiomycetes incertae sedis</taxon>
        <taxon>Blyttiomyces</taxon>
    </lineage>
</organism>
<evidence type="ECO:0000256" key="3">
    <source>
        <dbReference type="ARBA" id="ARBA00023054"/>
    </source>
</evidence>
<dbReference type="GO" id="GO:0006886">
    <property type="term" value="P:intracellular protein transport"/>
    <property type="evidence" value="ECO:0007669"/>
    <property type="project" value="InterPro"/>
</dbReference>
<dbReference type="InterPro" id="IPR016024">
    <property type="entry name" value="ARM-type_fold"/>
</dbReference>
<keyword evidence="3" id="KW-0175">Coiled coil</keyword>
<proteinExistence type="predicted"/>
<dbReference type="PANTHER" id="PTHR10013:SF0">
    <property type="entry name" value="GENERAL VESICULAR TRANSPORT FACTOR P115"/>
    <property type="match status" value="1"/>
</dbReference>
<dbReference type="GO" id="GO:0048211">
    <property type="term" value="P:Golgi vesicle docking"/>
    <property type="evidence" value="ECO:0007669"/>
    <property type="project" value="TreeGrafter"/>
</dbReference>
<dbReference type="GO" id="GO:0000139">
    <property type="term" value="C:Golgi membrane"/>
    <property type="evidence" value="ECO:0007669"/>
    <property type="project" value="InterPro"/>
</dbReference>
<dbReference type="InterPro" id="IPR006953">
    <property type="entry name" value="Vesicle_Uso1_P115_head"/>
</dbReference>
<dbReference type="InterPro" id="IPR011989">
    <property type="entry name" value="ARM-like"/>
</dbReference>
<dbReference type="GO" id="GO:0005795">
    <property type="term" value="C:Golgi stack"/>
    <property type="evidence" value="ECO:0007669"/>
    <property type="project" value="TreeGrafter"/>
</dbReference>
<keyword evidence="2" id="KW-0333">Golgi apparatus</keyword>
<protein>
    <submittedName>
        <fullName evidence="5">p115 like vesicle tethering protein</fullName>
    </submittedName>
</protein>
<dbReference type="GO" id="GO:0012507">
    <property type="term" value="C:ER to Golgi transport vesicle membrane"/>
    <property type="evidence" value="ECO:0007669"/>
    <property type="project" value="TreeGrafter"/>
</dbReference>
<gene>
    <name evidence="5" type="ORF">BDK51DRAFT_22149</name>
</gene>
<evidence type="ECO:0000313" key="6">
    <source>
        <dbReference type="Proteomes" id="UP000269721"/>
    </source>
</evidence>
<accession>A0A4P9WG83</accession>
<dbReference type="Proteomes" id="UP000269721">
    <property type="component" value="Unassembled WGS sequence"/>
</dbReference>
<dbReference type="Gene3D" id="1.25.10.10">
    <property type="entry name" value="Leucine-rich Repeat Variant"/>
    <property type="match status" value="1"/>
</dbReference>
<dbReference type="InterPro" id="IPR041209">
    <property type="entry name" value="P115_Arm_rpt"/>
</dbReference>
<dbReference type="SUPFAM" id="SSF48371">
    <property type="entry name" value="ARM repeat"/>
    <property type="match status" value="2"/>
</dbReference>
<dbReference type="EMBL" id="KZ995597">
    <property type="protein sequence ID" value="RKO90358.1"/>
    <property type="molecule type" value="Genomic_DNA"/>
</dbReference>
<dbReference type="AlphaFoldDB" id="A0A4P9WG83"/>
<dbReference type="OrthoDB" id="198977at2759"/>
<dbReference type="InterPro" id="IPR024095">
    <property type="entry name" value="Vesicle_P115"/>
</dbReference>
<feature type="domain" description="Vesicle tethering protein Uso1/P115-like head" evidence="4">
    <location>
        <begin position="362"/>
        <end position="665"/>
    </location>
</feature>
<dbReference type="GO" id="GO:0006888">
    <property type="term" value="P:endoplasmic reticulum to Golgi vesicle-mediated transport"/>
    <property type="evidence" value="ECO:0007669"/>
    <property type="project" value="TreeGrafter"/>
</dbReference>
<sequence length="683" mass="75820">MDLLFQGYSALRGDKGAPQSGAETVDKLCDRVQHSTLLEDRRAAVQGLKGLARDWKLNVGTKGMPVLIGILRNDRMDVEIIKVALETLDILCTSDKTEKQQPTEAKSDPNDLGVMFTEIYTKDPSNVALLLDILEEVDFYVRFYTVQLLTTLLQNIGTRLQEAILTSPLGISRLIDLLDDRREIIRNEGLLLLIALTQSNAEIQKIIAFENAFERLLGIILEEGATDGGIIVQDCLQLTLNLLKYNVSNQNLFRESSCIHRIPQLLTSKASTAEHPVPFDAPLTHEGNAWTDQKVSNTILVLELVRILVGPKNPNTSGNQNVLHQAKIIPILIDAALAERIPIRVKTQSLYALADSIRGHKANQDLFAKTAIKPPPMSGRFPVAAIMALIQQALLTPEEYAVRGAATYAFQCYLHNNEDGQLALISTLVPPPPDNPNNQGLDKPESAGGLLVSSILGWDTTRKDPFRCWFACVMLSHALRRNPECKLLALSTKFDEGEDEISLLDKCMYALLYAHREGADVRVKLALMSLVCTWLYDCPEAVKRFLEEGSSVQFLIEQINQSSGVDPLVQGVAAYLLGIVYEYNDDTDAVFSRTSLQSLVTSRIGVDVYVSRIERLREAKEFNSAYSMIFKKDVTSDSLGIPEVFFDYSFVEHLKSTHESIVRSITTVQPKGSPPKKNKALGK</sequence>
<evidence type="ECO:0000313" key="5">
    <source>
        <dbReference type="EMBL" id="RKO90358.1"/>
    </source>
</evidence>
<evidence type="ECO:0000256" key="1">
    <source>
        <dbReference type="ARBA" id="ARBA00004555"/>
    </source>
</evidence>
<dbReference type="Pfam" id="PF04869">
    <property type="entry name" value="Uso1_p115_head"/>
    <property type="match status" value="1"/>
</dbReference>
<dbReference type="GO" id="GO:0005783">
    <property type="term" value="C:endoplasmic reticulum"/>
    <property type="evidence" value="ECO:0007669"/>
    <property type="project" value="TreeGrafter"/>
</dbReference>
<dbReference type="Pfam" id="PF18770">
    <property type="entry name" value="Arm_vescicular"/>
    <property type="match status" value="1"/>
</dbReference>